<dbReference type="KEGG" id="lcre:Pla8534_07380"/>
<accession>A0A518DMA0</accession>
<keyword evidence="2" id="KW-0808">Transferase</keyword>
<dbReference type="CDD" id="cd04179">
    <property type="entry name" value="DPM_DPG-synthase_like"/>
    <property type="match status" value="1"/>
</dbReference>
<dbReference type="PANTHER" id="PTHR48090">
    <property type="entry name" value="UNDECAPRENYL-PHOSPHATE 4-DEOXY-4-FORMAMIDO-L-ARABINOSE TRANSFERASE-RELATED"/>
    <property type="match status" value="1"/>
</dbReference>
<dbReference type="InterPro" id="IPR029044">
    <property type="entry name" value="Nucleotide-diphossugar_trans"/>
</dbReference>
<dbReference type="Pfam" id="PF00535">
    <property type="entry name" value="Glycos_transf_2"/>
    <property type="match status" value="1"/>
</dbReference>
<sequence>MSAASTSPLPLPLDSLWVVSPAYNESSRLERTLQSLLRVVRNVVVVDDGSTDTTGECALEQGAWLVTHAVNCGQGAALQTGIDFALAQGAQIIVTFDSDGQHVAEEIPALIQPLLDGSVDVVLGSRFLGKAENIPWTRRQLLRCATLFTRVVSGLRLTDTHNGFRALSRHAAETIRIRENRMAHASEILHKIQSHGLSYCERPVTIRYSAELAAKGQSGWDALEIAARFLAGNLIR</sequence>
<feature type="domain" description="Glycosyltransferase 2-like" evidence="1">
    <location>
        <begin position="18"/>
        <end position="175"/>
    </location>
</feature>
<keyword evidence="3" id="KW-1185">Reference proteome</keyword>
<dbReference type="EC" id="2.4.1.54" evidence="2"/>
<dbReference type="AlphaFoldDB" id="A0A518DMA0"/>
<organism evidence="2 3">
    <name type="scientific">Lignipirellula cremea</name>
    <dbReference type="NCBI Taxonomy" id="2528010"/>
    <lineage>
        <taxon>Bacteria</taxon>
        <taxon>Pseudomonadati</taxon>
        <taxon>Planctomycetota</taxon>
        <taxon>Planctomycetia</taxon>
        <taxon>Pirellulales</taxon>
        <taxon>Pirellulaceae</taxon>
        <taxon>Lignipirellula</taxon>
    </lineage>
</organism>
<gene>
    <name evidence="2" type="ORF">Pla8534_07380</name>
</gene>
<evidence type="ECO:0000313" key="2">
    <source>
        <dbReference type="EMBL" id="QDU92965.1"/>
    </source>
</evidence>
<dbReference type="OrthoDB" id="9766299at2"/>
<name>A0A518DMA0_9BACT</name>
<dbReference type="Gene3D" id="3.90.550.10">
    <property type="entry name" value="Spore Coat Polysaccharide Biosynthesis Protein SpsA, Chain A"/>
    <property type="match status" value="1"/>
</dbReference>
<dbReference type="Proteomes" id="UP000317648">
    <property type="component" value="Chromosome"/>
</dbReference>
<evidence type="ECO:0000313" key="3">
    <source>
        <dbReference type="Proteomes" id="UP000317648"/>
    </source>
</evidence>
<dbReference type="RefSeq" id="WP_145049364.1">
    <property type="nucleotide sequence ID" value="NZ_CP036433.1"/>
</dbReference>
<dbReference type="EMBL" id="CP036433">
    <property type="protein sequence ID" value="QDU92965.1"/>
    <property type="molecule type" value="Genomic_DNA"/>
</dbReference>
<keyword evidence="2" id="KW-0328">Glycosyltransferase</keyword>
<dbReference type="GO" id="GO:0047267">
    <property type="term" value="F:undecaprenyl-phosphate mannosyltransferase activity"/>
    <property type="evidence" value="ECO:0007669"/>
    <property type="project" value="UniProtKB-EC"/>
</dbReference>
<dbReference type="PANTHER" id="PTHR48090:SF7">
    <property type="entry name" value="RFBJ PROTEIN"/>
    <property type="match status" value="1"/>
</dbReference>
<dbReference type="SUPFAM" id="SSF53448">
    <property type="entry name" value="Nucleotide-diphospho-sugar transferases"/>
    <property type="match status" value="1"/>
</dbReference>
<evidence type="ECO:0000259" key="1">
    <source>
        <dbReference type="Pfam" id="PF00535"/>
    </source>
</evidence>
<dbReference type="InterPro" id="IPR050256">
    <property type="entry name" value="Glycosyltransferase_2"/>
</dbReference>
<proteinExistence type="predicted"/>
<dbReference type="InterPro" id="IPR001173">
    <property type="entry name" value="Glyco_trans_2-like"/>
</dbReference>
<protein>
    <submittedName>
        <fullName evidence="2">Undecaprenyl-phosphate mannosyltransferase</fullName>
        <ecNumber evidence="2">2.4.1.54</ecNumber>
    </submittedName>
</protein>
<reference evidence="2 3" key="1">
    <citation type="submission" date="2019-02" db="EMBL/GenBank/DDBJ databases">
        <title>Deep-cultivation of Planctomycetes and their phenomic and genomic characterization uncovers novel biology.</title>
        <authorList>
            <person name="Wiegand S."/>
            <person name="Jogler M."/>
            <person name="Boedeker C."/>
            <person name="Pinto D."/>
            <person name="Vollmers J."/>
            <person name="Rivas-Marin E."/>
            <person name="Kohn T."/>
            <person name="Peeters S.H."/>
            <person name="Heuer A."/>
            <person name="Rast P."/>
            <person name="Oberbeckmann S."/>
            <person name="Bunk B."/>
            <person name="Jeske O."/>
            <person name="Meyerdierks A."/>
            <person name="Storesund J.E."/>
            <person name="Kallscheuer N."/>
            <person name="Luecker S."/>
            <person name="Lage O.M."/>
            <person name="Pohl T."/>
            <person name="Merkel B.J."/>
            <person name="Hornburger P."/>
            <person name="Mueller R.-W."/>
            <person name="Bruemmer F."/>
            <person name="Labrenz M."/>
            <person name="Spormann A.M."/>
            <person name="Op den Camp H."/>
            <person name="Overmann J."/>
            <person name="Amann R."/>
            <person name="Jetten M.S.M."/>
            <person name="Mascher T."/>
            <person name="Medema M.H."/>
            <person name="Devos D.P."/>
            <person name="Kaster A.-K."/>
            <person name="Ovreas L."/>
            <person name="Rohde M."/>
            <person name="Galperin M.Y."/>
            <person name="Jogler C."/>
        </authorList>
    </citation>
    <scope>NUCLEOTIDE SEQUENCE [LARGE SCALE GENOMIC DNA]</scope>
    <source>
        <strain evidence="2 3">Pla85_3_4</strain>
    </source>
</reference>